<name>K3ZNF9_SETIT</name>
<proteinExistence type="predicted"/>
<evidence type="ECO:0008006" key="3">
    <source>
        <dbReference type="Google" id="ProtNLM"/>
    </source>
</evidence>
<dbReference type="Gramene" id="KQK94134">
    <property type="protein sequence ID" value="KQK94134"/>
    <property type="gene ID" value="SETIT_028136mg"/>
</dbReference>
<keyword evidence="2" id="KW-1185">Reference proteome</keyword>
<dbReference type="Proteomes" id="UP000004995">
    <property type="component" value="Unassembled WGS sequence"/>
</dbReference>
<reference evidence="2" key="1">
    <citation type="journal article" date="2012" name="Nat. Biotechnol.">
        <title>Reference genome sequence of the model plant Setaria.</title>
        <authorList>
            <person name="Bennetzen J.L."/>
            <person name="Schmutz J."/>
            <person name="Wang H."/>
            <person name="Percifield R."/>
            <person name="Hawkins J."/>
            <person name="Pontaroli A.C."/>
            <person name="Estep M."/>
            <person name="Feng L."/>
            <person name="Vaughn J.N."/>
            <person name="Grimwood J."/>
            <person name="Jenkins J."/>
            <person name="Barry K."/>
            <person name="Lindquist E."/>
            <person name="Hellsten U."/>
            <person name="Deshpande S."/>
            <person name="Wang X."/>
            <person name="Wu X."/>
            <person name="Mitros T."/>
            <person name="Triplett J."/>
            <person name="Yang X."/>
            <person name="Ye C.Y."/>
            <person name="Mauro-Herrera M."/>
            <person name="Wang L."/>
            <person name="Li P."/>
            <person name="Sharma M."/>
            <person name="Sharma R."/>
            <person name="Ronald P.C."/>
            <person name="Panaud O."/>
            <person name="Kellogg E.A."/>
            <person name="Brutnell T.P."/>
            <person name="Doust A.N."/>
            <person name="Tuskan G.A."/>
            <person name="Rokhsar D."/>
            <person name="Devos K.M."/>
        </authorList>
    </citation>
    <scope>NUCLEOTIDE SEQUENCE [LARGE SCALE GENOMIC DNA]</scope>
    <source>
        <strain evidence="2">cv. Yugu1</strain>
    </source>
</reference>
<evidence type="ECO:0000313" key="2">
    <source>
        <dbReference type="Proteomes" id="UP000004995"/>
    </source>
</evidence>
<dbReference type="HOGENOM" id="CLU_1868697_0_0_1"/>
<dbReference type="EnsemblPlants" id="KQK94134">
    <property type="protein sequence ID" value="KQK94134"/>
    <property type="gene ID" value="SETIT_028136mg"/>
</dbReference>
<sequence>MKHYKFPILYVYYIYEPMIDILDPSPRTEHERKEKHEHITQRIQKRLNDIFPSFTNGRFTDFNQWGLPFVPVPKEDALANDCGYLVMMFLEHYDGEKRKLNIDIDTVDLLGSQYVSQLLYYIMFCKRNGKRPFPVDI</sequence>
<dbReference type="AlphaFoldDB" id="K3ZNF9"/>
<evidence type="ECO:0000313" key="1">
    <source>
        <dbReference type="EnsemblPlants" id="KQK94134"/>
    </source>
</evidence>
<dbReference type="EMBL" id="AGNK02004760">
    <property type="status" value="NOT_ANNOTATED_CDS"/>
    <property type="molecule type" value="Genomic_DNA"/>
</dbReference>
<organism evidence="1 2">
    <name type="scientific">Setaria italica</name>
    <name type="common">Foxtail millet</name>
    <name type="synonym">Panicum italicum</name>
    <dbReference type="NCBI Taxonomy" id="4555"/>
    <lineage>
        <taxon>Eukaryota</taxon>
        <taxon>Viridiplantae</taxon>
        <taxon>Streptophyta</taxon>
        <taxon>Embryophyta</taxon>
        <taxon>Tracheophyta</taxon>
        <taxon>Spermatophyta</taxon>
        <taxon>Magnoliopsida</taxon>
        <taxon>Liliopsida</taxon>
        <taxon>Poales</taxon>
        <taxon>Poaceae</taxon>
        <taxon>PACMAD clade</taxon>
        <taxon>Panicoideae</taxon>
        <taxon>Panicodae</taxon>
        <taxon>Paniceae</taxon>
        <taxon>Cenchrinae</taxon>
        <taxon>Setaria</taxon>
    </lineage>
</organism>
<protein>
    <recommendedName>
        <fullName evidence="3">Ubiquitin-like protease family profile domain-containing protein</fullName>
    </recommendedName>
</protein>
<dbReference type="InterPro" id="IPR038765">
    <property type="entry name" value="Papain-like_cys_pep_sf"/>
</dbReference>
<dbReference type="SUPFAM" id="SSF54001">
    <property type="entry name" value="Cysteine proteinases"/>
    <property type="match status" value="1"/>
</dbReference>
<dbReference type="Gene3D" id="3.40.395.10">
    <property type="entry name" value="Adenoviral Proteinase, Chain A"/>
    <property type="match status" value="1"/>
</dbReference>
<dbReference type="InParanoid" id="K3ZNF9"/>
<reference evidence="1" key="2">
    <citation type="submission" date="2018-08" db="UniProtKB">
        <authorList>
            <consortium name="EnsemblPlants"/>
        </authorList>
    </citation>
    <scope>IDENTIFICATION</scope>
    <source>
        <strain evidence="1">Yugu1</strain>
    </source>
</reference>
<accession>K3ZNF9</accession>